<dbReference type="GO" id="GO:0005634">
    <property type="term" value="C:nucleus"/>
    <property type="evidence" value="ECO:0007669"/>
    <property type="project" value="TreeGrafter"/>
</dbReference>
<dbReference type="Proteomes" id="UP000093000">
    <property type="component" value="Unassembled WGS sequence"/>
</dbReference>
<dbReference type="EMBL" id="LUGH01000482">
    <property type="protein sequence ID" value="OBZ84675.1"/>
    <property type="molecule type" value="Genomic_DNA"/>
</dbReference>
<dbReference type="InParanoid" id="A0A1C7N684"/>
<accession>A0A1C7N684</accession>
<comment type="caution">
    <text evidence="2">The sequence shown here is derived from an EMBL/GenBank/DDBJ whole genome shotgun (WGS) entry which is preliminary data.</text>
</comment>
<dbReference type="GO" id="GO:0006388">
    <property type="term" value="P:tRNA splicing, via endonucleolytic cleavage and ligation"/>
    <property type="evidence" value="ECO:0007669"/>
    <property type="project" value="TreeGrafter"/>
</dbReference>
<keyword evidence="2" id="KW-0436">Ligase</keyword>
<dbReference type="GO" id="GO:0003972">
    <property type="term" value="F:RNA ligase (ATP) activity"/>
    <property type="evidence" value="ECO:0007669"/>
    <property type="project" value="TreeGrafter"/>
</dbReference>
<proteinExistence type="predicted"/>
<dbReference type="STRING" id="101091.A0A1C7N684"/>
<dbReference type="Pfam" id="PF09511">
    <property type="entry name" value="RNA_lig_T4_1"/>
    <property type="match status" value="1"/>
</dbReference>
<dbReference type="InterPro" id="IPR019039">
    <property type="entry name" value="T4-Rnl1-like_N"/>
</dbReference>
<name>A0A1C7N684_9FUNG</name>
<evidence type="ECO:0000259" key="1">
    <source>
        <dbReference type="Pfam" id="PF09511"/>
    </source>
</evidence>
<organism evidence="2 3">
    <name type="scientific">Choanephora cucurbitarum</name>
    <dbReference type="NCBI Taxonomy" id="101091"/>
    <lineage>
        <taxon>Eukaryota</taxon>
        <taxon>Fungi</taxon>
        <taxon>Fungi incertae sedis</taxon>
        <taxon>Mucoromycota</taxon>
        <taxon>Mucoromycotina</taxon>
        <taxon>Mucoromycetes</taxon>
        <taxon>Mucorales</taxon>
        <taxon>Mucorineae</taxon>
        <taxon>Choanephoraceae</taxon>
        <taxon>Choanephoroideae</taxon>
        <taxon>Choanephora</taxon>
    </lineage>
</organism>
<feature type="domain" description="T4 RNA ligase 1-like N-terminal" evidence="1">
    <location>
        <begin position="68"/>
        <end position="286"/>
    </location>
</feature>
<protein>
    <submittedName>
        <fullName evidence="2">tRNA ligase 1</fullName>
    </submittedName>
</protein>
<dbReference type="PANTHER" id="PTHR32004">
    <property type="entry name" value="TRNA LIGASE"/>
    <property type="match status" value="1"/>
</dbReference>
<keyword evidence="3" id="KW-1185">Reference proteome</keyword>
<evidence type="ECO:0000313" key="3">
    <source>
        <dbReference type="Proteomes" id="UP000093000"/>
    </source>
</evidence>
<dbReference type="AlphaFoldDB" id="A0A1C7N684"/>
<dbReference type="OrthoDB" id="276239at2759"/>
<reference evidence="2 3" key="1">
    <citation type="submission" date="2016-03" db="EMBL/GenBank/DDBJ databases">
        <title>Choanephora cucurbitarum.</title>
        <authorList>
            <person name="Min B."/>
            <person name="Park H."/>
            <person name="Park J.-H."/>
            <person name="Shin H.-D."/>
            <person name="Choi I.-G."/>
        </authorList>
    </citation>
    <scope>NUCLEOTIDE SEQUENCE [LARGE SCALE GENOMIC DNA]</scope>
    <source>
        <strain evidence="2 3">KUS-F28377</strain>
    </source>
</reference>
<evidence type="ECO:0000313" key="2">
    <source>
        <dbReference type="EMBL" id="OBZ84675.1"/>
    </source>
</evidence>
<dbReference type="PANTHER" id="PTHR32004:SF1">
    <property type="entry name" value="TRNA LIGASE"/>
    <property type="match status" value="1"/>
</dbReference>
<sequence>MSAVNIPSLDLDQAHTKDVIERLYKYKQEYPKELRSKEYTLEDGQVWTSWTMRESVYKKKTSVFPTMARGFFTQEEKRVMARGYDKFFNVFETSMTQWPALASDTEGPYEVTAKENGCIIFISVLSDEKVVVTSKHSIPSVKDDPKAHAGVGYRWLLTHLASVEKSEKDLAQWLSKQDITLVAELCDDEFEEHVLAYVEKDRGLYLHGANYNRVDLHTIPSGTVRQLAEDFGFHKTDYMVLETIEEVKQFSEDMQKTGLFRNREVEGAVVRCKRKGHDFMFKIKNERYLTFREYREVTNQLIETQEGLIRFVDKPNLKITYEKTRFYVDWLRKQVIANPDWFQQYKLQKGIIQVRLAFEDYWEKGQL</sequence>
<gene>
    <name evidence="2" type="primary">trl1</name>
    <name evidence="2" type="ORF">A0J61_07270</name>
</gene>